<dbReference type="Proteomes" id="UP000187209">
    <property type="component" value="Unassembled WGS sequence"/>
</dbReference>
<reference evidence="5 6" key="1">
    <citation type="submission" date="2016-11" db="EMBL/GenBank/DDBJ databases">
        <title>The macronuclear genome of Stentor coeruleus: a giant cell with tiny introns.</title>
        <authorList>
            <person name="Slabodnick M."/>
            <person name="Ruby J.G."/>
            <person name="Reiff S.B."/>
            <person name="Swart E.C."/>
            <person name="Gosai S."/>
            <person name="Prabakaran S."/>
            <person name="Witkowska E."/>
            <person name="Larue G.E."/>
            <person name="Fisher S."/>
            <person name="Freeman R.M."/>
            <person name="Gunawardena J."/>
            <person name="Chu W."/>
            <person name="Stover N.A."/>
            <person name="Gregory B.D."/>
            <person name="Nowacki M."/>
            <person name="Derisi J."/>
            <person name="Roy S.W."/>
            <person name="Marshall W.F."/>
            <person name="Sood P."/>
        </authorList>
    </citation>
    <scope>NUCLEOTIDE SEQUENCE [LARGE SCALE GENOMIC DNA]</scope>
    <source>
        <strain evidence="5">WM001</strain>
    </source>
</reference>
<accession>A0A1R2CEY4</accession>
<protein>
    <recommendedName>
        <fullName evidence="4">Protein kinase domain-containing protein</fullName>
    </recommendedName>
</protein>
<feature type="domain" description="Protein kinase" evidence="4">
    <location>
        <begin position="5"/>
        <end position="264"/>
    </location>
</feature>
<evidence type="ECO:0000313" key="5">
    <source>
        <dbReference type="EMBL" id="OMJ87506.1"/>
    </source>
</evidence>
<gene>
    <name evidence="5" type="ORF">SteCoe_10759</name>
</gene>
<feature type="transmembrane region" description="Helical" evidence="3">
    <location>
        <begin position="189"/>
        <end position="207"/>
    </location>
</feature>
<dbReference type="Gene3D" id="1.10.510.10">
    <property type="entry name" value="Transferase(Phosphotransferase) domain 1"/>
    <property type="match status" value="1"/>
</dbReference>
<dbReference type="AlphaFoldDB" id="A0A1R2CEY4"/>
<evidence type="ECO:0000256" key="3">
    <source>
        <dbReference type="SAM" id="Phobius"/>
    </source>
</evidence>
<keyword evidence="3" id="KW-1133">Transmembrane helix</keyword>
<sequence>MLDGYTVKHTIAVGEHSKAKLVQDRQGKYFCAKIMYYKNESSKKYITNLLSNELKSFRVLTDSKTIQIVAASFDGKYLTKKRTKKCVYLLSVLCIFGPLSNLISLHPNEGTCRYFFSKILSAIDSIHNQGIVHLNIKLENVLLDSNLNIKLCGFSLSSQLENGKISRHSIYTAPEILAFKQFNGKKADIFALGVLMFIFLCGSPPFFRASYADTHYKMLQTKKPAYWNMFSRVSDDFKDIIVGMLKDNPGERYDLDMLKTHKWTKTEVLQEDVETLRSKLLKSLDI</sequence>
<keyword evidence="3" id="KW-0472">Membrane</keyword>
<name>A0A1R2CEY4_9CILI</name>
<dbReference type="Pfam" id="PF00069">
    <property type="entry name" value="Pkinase"/>
    <property type="match status" value="1"/>
</dbReference>
<dbReference type="EMBL" id="MPUH01000175">
    <property type="protein sequence ID" value="OMJ87506.1"/>
    <property type="molecule type" value="Genomic_DNA"/>
</dbReference>
<dbReference type="GO" id="GO:0005737">
    <property type="term" value="C:cytoplasm"/>
    <property type="evidence" value="ECO:0007669"/>
    <property type="project" value="TreeGrafter"/>
</dbReference>
<dbReference type="InterPro" id="IPR000719">
    <property type="entry name" value="Prot_kinase_dom"/>
</dbReference>
<keyword evidence="1" id="KW-0547">Nucleotide-binding</keyword>
<organism evidence="5 6">
    <name type="scientific">Stentor coeruleus</name>
    <dbReference type="NCBI Taxonomy" id="5963"/>
    <lineage>
        <taxon>Eukaryota</taxon>
        <taxon>Sar</taxon>
        <taxon>Alveolata</taxon>
        <taxon>Ciliophora</taxon>
        <taxon>Postciliodesmatophora</taxon>
        <taxon>Heterotrichea</taxon>
        <taxon>Heterotrichida</taxon>
        <taxon>Stentoridae</taxon>
        <taxon>Stentor</taxon>
    </lineage>
</organism>
<keyword evidence="3" id="KW-0812">Transmembrane</keyword>
<dbReference type="SUPFAM" id="SSF56112">
    <property type="entry name" value="Protein kinase-like (PK-like)"/>
    <property type="match status" value="1"/>
</dbReference>
<dbReference type="PANTHER" id="PTHR24346:SF30">
    <property type="entry name" value="MATERNAL EMBRYONIC LEUCINE ZIPPER KINASE"/>
    <property type="match status" value="1"/>
</dbReference>
<feature type="transmembrane region" description="Helical" evidence="3">
    <location>
        <begin position="86"/>
        <end position="105"/>
    </location>
</feature>
<keyword evidence="6" id="KW-1185">Reference proteome</keyword>
<dbReference type="GO" id="GO:0035556">
    <property type="term" value="P:intracellular signal transduction"/>
    <property type="evidence" value="ECO:0007669"/>
    <property type="project" value="TreeGrafter"/>
</dbReference>
<dbReference type="InterPro" id="IPR011009">
    <property type="entry name" value="Kinase-like_dom_sf"/>
</dbReference>
<dbReference type="GO" id="GO:0005524">
    <property type="term" value="F:ATP binding"/>
    <property type="evidence" value="ECO:0007669"/>
    <property type="project" value="UniProtKB-KW"/>
</dbReference>
<evidence type="ECO:0000256" key="2">
    <source>
        <dbReference type="ARBA" id="ARBA00022840"/>
    </source>
</evidence>
<dbReference type="OrthoDB" id="294692at2759"/>
<evidence type="ECO:0000313" key="6">
    <source>
        <dbReference type="Proteomes" id="UP000187209"/>
    </source>
</evidence>
<evidence type="ECO:0000256" key="1">
    <source>
        <dbReference type="ARBA" id="ARBA00022741"/>
    </source>
</evidence>
<dbReference type="PROSITE" id="PS50011">
    <property type="entry name" value="PROTEIN_KINASE_DOM"/>
    <property type="match status" value="1"/>
</dbReference>
<keyword evidence="2" id="KW-0067">ATP-binding</keyword>
<evidence type="ECO:0000259" key="4">
    <source>
        <dbReference type="PROSITE" id="PS50011"/>
    </source>
</evidence>
<proteinExistence type="predicted"/>
<comment type="caution">
    <text evidence="5">The sequence shown here is derived from an EMBL/GenBank/DDBJ whole genome shotgun (WGS) entry which is preliminary data.</text>
</comment>
<dbReference type="GO" id="GO:0004674">
    <property type="term" value="F:protein serine/threonine kinase activity"/>
    <property type="evidence" value="ECO:0007669"/>
    <property type="project" value="TreeGrafter"/>
</dbReference>
<dbReference type="PANTHER" id="PTHR24346">
    <property type="entry name" value="MAP/MICROTUBULE AFFINITY-REGULATING KINASE"/>
    <property type="match status" value="1"/>
</dbReference>